<sequence>MELLDSLRQTPSQDDTISGHYEVRRLLGEGGFGHVFEAWDAKLCRSVALKRLKPQADVLHPAKLINEARLAASLKHAAFVRIFAIEGQGTGQSIVMELVEGQTLGQFMHSGKADLQAALDIAYQIADAMDEAHAMDLVHGDLKPSNLMLEANGKVRILDFGLARHIDPQATQTTTLCDLQGTIAYMAPERLMGRLPDTRGDVYALGAMLYEMLAGQRHFAHLNGLALAAAHMQATEPWPDLPETVPPAINALVRAMTAHNPAERPRTMRAVREAIGAQRGEAVTLATALADETPAKEEPPASVSIRLPLPRKRTLQWGAGVALLAVLTGWQLPNIIPAVKSFVTGEKAPAPYSEMVSMAAGMEALRSFDQESAQKQAVEYFSTVLKHNPEHAAANAGLSLAFTLHYFGSGRDETWLKRADIAAKQALAADDQLALAHVAQAWVLEYQGKRPQAMQEVTAALNLEPSNLLGMYGKARLLIHAQKFDLAQEVLDKAITLYPRNRPLISILGKLHYNLGNYTEAEKHFRKAIQIDPHVANAYAQLSGTLDRLNRSDEALQVLQQGLQVHPDWELYTNLGNALFNRGDYLGAVQAFKKAVSDNKGGPGNYLLWANLADAQRWVPGQVESSRDSYRRAITLIQVMLRHSPDDPKINSRLALYSAYAGSQDDALKHVTQAVQLAPTLPDIQFRAALTYELIGKRNEAMAALQQALERGYPLNLIESAPDLLTLRRDVRYQKLLINMERNQKT</sequence>
<keyword evidence="5" id="KW-0802">TPR repeat</keyword>
<dbReference type="Pfam" id="PF00069">
    <property type="entry name" value="Pkinase"/>
    <property type="match status" value="1"/>
</dbReference>
<evidence type="ECO:0000313" key="8">
    <source>
        <dbReference type="EMBL" id="QDG71066.1"/>
    </source>
</evidence>
<accession>A0A4Y6REP2</accession>
<keyword evidence="1" id="KW-0808">Transferase</keyword>
<dbReference type="InterPro" id="IPR011990">
    <property type="entry name" value="TPR-like_helical_dom_sf"/>
</dbReference>
<dbReference type="PROSITE" id="PS00108">
    <property type="entry name" value="PROTEIN_KINASE_ST"/>
    <property type="match status" value="1"/>
</dbReference>
<keyword evidence="9" id="KW-1185">Reference proteome</keyword>
<dbReference type="Gene3D" id="1.10.510.10">
    <property type="entry name" value="Transferase(Phosphotransferase) domain 1"/>
    <property type="match status" value="1"/>
</dbReference>
<feature type="repeat" description="TPR" evidence="5">
    <location>
        <begin position="502"/>
        <end position="535"/>
    </location>
</feature>
<dbReference type="CDD" id="cd14014">
    <property type="entry name" value="STKc_PknB_like"/>
    <property type="match status" value="1"/>
</dbReference>
<feature type="domain" description="Protein kinase" evidence="7">
    <location>
        <begin position="21"/>
        <end position="276"/>
    </location>
</feature>
<dbReference type="InterPro" id="IPR008271">
    <property type="entry name" value="Ser/Thr_kinase_AS"/>
</dbReference>
<dbReference type="Proteomes" id="UP000316665">
    <property type="component" value="Chromosome"/>
</dbReference>
<reference evidence="8 9" key="1">
    <citation type="submission" date="2019-06" db="EMBL/GenBank/DDBJ databases">
        <title>Complete genome sequence of Janthinobacterium sp. SNU WT3 isolated from diseased rainbow trout.</title>
        <authorList>
            <person name="Oh W.T."/>
            <person name="Park S.C."/>
        </authorList>
    </citation>
    <scope>NUCLEOTIDE SEQUENCE [LARGE SCALE GENOMIC DNA]</scope>
    <source>
        <strain evidence="8 9">SNU WT3</strain>
    </source>
</reference>
<keyword evidence="4 6" id="KW-0067">ATP-binding</keyword>
<dbReference type="SUPFAM" id="SSF48452">
    <property type="entry name" value="TPR-like"/>
    <property type="match status" value="1"/>
</dbReference>
<dbReference type="EMBL" id="CP041185">
    <property type="protein sequence ID" value="QDG71066.1"/>
    <property type="molecule type" value="Genomic_DNA"/>
</dbReference>
<dbReference type="KEGG" id="jas:FJQ89_12045"/>
<dbReference type="InterPro" id="IPR017441">
    <property type="entry name" value="Protein_kinase_ATP_BS"/>
</dbReference>
<dbReference type="GO" id="GO:0004674">
    <property type="term" value="F:protein serine/threonine kinase activity"/>
    <property type="evidence" value="ECO:0007669"/>
    <property type="project" value="TreeGrafter"/>
</dbReference>
<feature type="repeat" description="TPR" evidence="5">
    <location>
        <begin position="569"/>
        <end position="602"/>
    </location>
</feature>
<protein>
    <submittedName>
        <fullName evidence="8">Tetratricopeptide repeat protein</fullName>
    </submittedName>
</protein>
<dbReference type="Gene3D" id="1.25.40.10">
    <property type="entry name" value="Tetratricopeptide repeat domain"/>
    <property type="match status" value="3"/>
</dbReference>
<dbReference type="PROSITE" id="PS50011">
    <property type="entry name" value="PROTEIN_KINASE_DOM"/>
    <property type="match status" value="1"/>
</dbReference>
<keyword evidence="3" id="KW-0418">Kinase</keyword>
<evidence type="ECO:0000256" key="6">
    <source>
        <dbReference type="PROSITE-ProRule" id="PRU10141"/>
    </source>
</evidence>
<name>A0A4Y6REP2_9BURK</name>
<dbReference type="OrthoDB" id="9791419at2"/>
<proteinExistence type="predicted"/>
<dbReference type="SMART" id="SM00220">
    <property type="entry name" value="S_TKc"/>
    <property type="match status" value="1"/>
</dbReference>
<dbReference type="Gene3D" id="3.30.200.20">
    <property type="entry name" value="Phosphorylase Kinase, domain 1"/>
    <property type="match status" value="1"/>
</dbReference>
<dbReference type="PROSITE" id="PS00107">
    <property type="entry name" value="PROTEIN_KINASE_ATP"/>
    <property type="match status" value="1"/>
</dbReference>
<evidence type="ECO:0000256" key="3">
    <source>
        <dbReference type="ARBA" id="ARBA00022777"/>
    </source>
</evidence>
<dbReference type="InterPro" id="IPR011009">
    <property type="entry name" value="Kinase-like_dom_sf"/>
</dbReference>
<dbReference type="Pfam" id="PF13432">
    <property type="entry name" value="TPR_16"/>
    <property type="match status" value="1"/>
</dbReference>
<organism evidence="8 9">
    <name type="scientific">Janthinobacterium tructae</name>
    <dbReference type="NCBI Taxonomy" id="2590869"/>
    <lineage>
        <taxon>Bacteria</taxon>
        <taxon>Pseudomonadati</taxon>
        <taxon>Pseudomonadota</taxon>
        <taxon>Betaproteobacteria</taxon>
        <taxon>Burkholderiales</taxon>
        <taxon>Oxalobacteraceae</taxon>
        <taxon>Janthinobacterium</taxon>
    </lineage>
</organism>
<dbReference type="InterPro" id="IPR000719">
    <property type="entry name" value="Prot_kinase_dom"/>
</dbReference>
<dbReference type="PANTHER" id="PTHR43289">
    <property type="entry name" value="MITOGEN-ACTIVATED PROTEIN KINASE KINASE KINASE 20-RELATED"/>
    <property type="match status" value="1"/>
</dbReference>
<dbReference type="InterPro" id="IPR019734">
    <property type="entry name" value="TPR_rpt"/>
</dbReference>
<dbReference type="SMART" id="SM00028">
    <property type="entry name" value="TPR"/>
    <property type="match status" value="7"/>
</dbReference>
<evidence type="ECO:0000256" key="2">
    <source>
        <dbReference type="ARBA" id="ARBA00022741"/>
    </source>
</evidence>
<dbReference type="PROSITE" id="PS50293">
    <property type="entry name" value="TPR_REGION"/>
    <property type="match status" value="1"/>
</dbReference>
<evidence type="ECO:0000313" key="9">
    <source>
        <dbReference type="Proteomes" id="UP000316665"/>
    </source>
</evidence>
<evidence type="ECO:0000256" key="4">
    <source>
        <dbReference type="ARBA" id="ARBA00022840"/>
    </source>
</evidence>
<feature type="binding site" evidence="6">
    <location>
        <position position="50"/>
    </location>
    <ligand>
        <name>ATP</name>
        <dbReference type="ChEBI" id="CHEBI:30616"/>
    </ligand>
</feature>
<evidence type="ECO:0000256" key="5">
    <source>
        <dbReference type="PROSITE-ProRule" id="PRU00339"/>
    </source>
</evidence>
<dbReference type="AlphaFoldDB" id="A0A4Y6REP2"/>
<gene>
    <name evidence="8" type="ORF">FJQ89_12045</name>
</gene>
<dbReference type="PROSITE" id="PS50005">
    <property type="entry name" value="TPR"/>
    <property type="match status" value="2"/>
</dbReference>
<dbReference type="PANTHER" id="PTHR43289:SF34">
    <property type="entry name" value="SERINE_THREONINE-PROTEIN KINASE YBDM-RELATED"/>
    <property type="match status" value="1"/>
</dbReference>
<evidence type="ECO:0000256" key="1">
    <source>
        <dbReference type="ARBA" id="ARBA00022679"/>
    </source>
</evidence>
<dbReference type="GO" id="GO:0005524">
    <property type="term" value="F:ATP binding"/>
    <property type="evidence" value="ECO:0007669"/>
    <property type="project" value="UniProtKB-UniRule"/>
</dbReference>
<dbReference type="SUPFAM" id="SSF56112">
    <property type="entry name" value="Protein kinase-like (PK-like)"/>
    <property type="match status" value="1"/>
</dbReference>
<evidence type="ECO:0000259" key="7">
    <source>
        <dbReference type="PROSITE" id="PS50011"/>
    </source>
</evidence>
<dbReference type="Pfam" id="PF13174">
    <property type="entry name" value="TPR_6"/>
    <property type="match status" value="1"/>
</dbReference>
<keyword evidence="2 6" id="KW-0547">Nucleotide-binding</keyword>
<dbReference type="Pfam" id="PF14559">
    <property type="entry name" value="TPR_19"/>
    <property type="match status" value="1"/>
</dbReference>